<keyword evidence="2" id="KW-1185">Reference proteome</keyword>
<protein>
    <submittedName>
        <fullName evidence="1">Uncharacterized protein</fullName>
    </submittedName>
</protein>
<reference evidence="1 2" key="2">
    <citation type="journal article" date="2022" name="Mol. Ecol. Resour.">
        <title>The genomes of chicory, endive, great burdock and yacon provide insights into Asteraceae paleo-polyploidization history and plant inulin production.</title>
        <authorList>
            <person name="Fan W."/>
            <person name="Wang S."/>
            <person name="Wang H."/>
            <person name="Wang A."/>
            <person name="Jiang F."/>
            <person name="Liu H."/>
            <person name="Zhao H."/>
            <person name="Xu D."/>
            <person name="Zhang Y."/>
        </authorList>
    </citation>
    <scope>NUCLEOTIDE SEQUENCE [LARGE SCALE GENOMIC DNA]</scope>
    <source>
        <strain evidence="2">cv. Yunnan</strain>
        <tissue evidence="1">Leaves</tissue>
    </source>
</reference>
<organism evidence="1 2">
    <name type="scientific">Smallanthus sonchifolius</name>
    <dbReference type="NCBI Taxonomy" id="185202"/>
    <lineage>
        <taxon>Eukaryota</taxon>
        <taxon>Viridiplantae</taxon>
        <taxon>Streptophyta</taxon>
        <taxon>Embryophyta</taxon>
        <taxon>Tracheophyta</taxon>
        <taxon>Spermatophyta</taxon>
        <taxon>Magnoliopsida</taxon>
        <taxon>eudicotyledons</taxon>
        <taxon>Gunneridae</taxon>
        <taxon>Pentapetalae</taxon>
        <taxon>asterids</taxon>
        <taxon>campanulids</taxon>
        <taxon>Asterales</taxon>
        <taxon>Asteraceae</taxon>
        <taxon>Asteroideae</taxon>
        <taxon>Heliantheae alliance</taxon>
        <taxon>Millerieae</taxon>
        <taxon>Smallanthus</taxon>
    </lineage>
</organism>
<evidence type="ECO:0000313" key="2">
    <source>
        <dbReference type="Proteomes" id="UP001056120"/>
    </source>
</evidence>
<gene>
    <name evidence="1" type="ORF">L1987_30650</name>
</gene>
<dbReference type="Proteomes" id="UP001056120">
    <property type="component" value="Linkage Group LG10"/>
</dbReference>
<proteinExistence type="predicted"/>
<comment type="caution">
    <text evidence="1">The sequence shown here is derived from an EMBL/GenBank/DDBJ whole genome shotgun (WGS) entry which is preliminary data.</text>
</comment>
<reference evidence="2" key="1">
    <citation type="journal article" date="2022" name="Mol. Ecol. Resour.">
        <title>The genomes of chicory, endive, great burdock and yacon provide insights into Asteraceae palaeo-polyploidization history and plant inulin production.</title>
        <authorList>
            <person name="Fan W."/>
            <person name="Wang S."/>
            <person name="Wang H."/>
            <person name="Wang A."/>
            <person name="Jiang F."/>
            <person name="Liu H."/>
            <person name="Zhao H."/>
            <person name="Xu D."/>
            <person name="Zhang Y."/>
        </authorList>
    </citation>
    <scope>NUCLEOTIDE SEQUENCE [LARGE SCALE GENOMIC DNA]</scope>
    <source>
        <strain evidence="2">cv. Yunnan</strain>
    </source>
</reference>
<sequence>MAWHITFEHLAHVNMATSWELIVGLFHYYFHEYFFVEQQLLAIPICTLAGAAKFYGYSVAESQENAAIKLFVGLMAATLANKIKQQSLNDVIQGEFL</sequence>
<dbReference type="EMBL" id="CM042027">
    <property type="protein sequence ID" value="KAI3802517.1"/>
    <property type="molecule type" value="Genomic_DNA"/>
</dbReference>
<accession>A0ACB9I423</accession>
<evidence type="ECO:0000313" key="1">
    <source>
        <dbReference type="EMBL" id="KAI3802517.1"/>
    </source>
</evidence>
<name>A0ACB9I423_9ASTR</name>